<dbReference type="GO" id="GO:0005886">
    <property type="term" value="C:plasma membrane"/>
    <property type="evidence" value="ECO:0007669"/>
    <property type="project" value="TreeGrafter"/>
</dbReference>
<reference evidence="3" key="1">
    <citation type="submission" date="2019-11" db="EMBL/GenBank/DDBJ databases">
        <authorList>
            <person name="Feng L."/>
        </authorList>
    </citation>
    <scope>NUCLEOTIDE SEQUENCE</scope>
    <source>
        <strain evidence="3">ElimosumLFYP34</strain>
    </source>
</reference>
<sequence length="312" mass="35986">MKEKNFISAILYVHDNEKILLNTLETIENMLNKNFEKYEIICVNDASTDQSENIIRRFATKNDNSIISLINMSYYQGREMAMNAGMDLAIGDFVYEFDTAVIDYPSELIEKIYFKSLEGYDIVSAVPKKPNQVSSKLFYLLYNKFSNSHHHLRSERFRILSRRAINRVKNMSKTIPYRKAVYANSGLSMSHIEYDLIQKDSKQLTEKENLFRKRTATDSLILFTDIAYKITLLVAGIMMLAIIGVAIYAIYTYCTSQFVAAGWTTIMLFLSGVFFVTFAILAVIIKYLSILLHLVFNNQDYLVESINKITNQ</sequence>
<keyword evidence="1" id="KW-0812">Transmembrane</keyword>
<keyword evidence="1" id="KW-0472">Membrane</keyword>
<feature type="transmembrane region" description="Helical" evidence="1">
    <location>
        <begin position="230"/>
        <end position="251"/>
    </location>
</feature>
<feature type="domain" description="Glycosyltransferase 2-like" evidence="2">
    <location>
        <begin position="9"/>
        <end position="139"/>
    </location>
</feature>
<organism evidence="3">
    <name type="scientific">Eubacterium limosum</name>
    <dbReference type="NCBI Taxonomy" id="1736"/>
    <lineage>
        <taxon>Bacteria</taxon>
        <taxon>Bacillati</taxon>
        <taxon>Bacillota</taxon>
        <taxon>Clostridia</taxon>
        <taxon>Eubacteriales</taxon>
        <taxon>Eubacteriaceae</taxon>
        <taxon>Eubacterium</taxon>
    </lineage>
</organism>
<evidence type="ECO:0000256" key="1">
    <source>
        <dbReference type="SAM" id="Phobius"/>
    </source>
</evidence>
<evidence type="ECO:0000259" key="2">
    <source>
        <dbReference type="Pfam" id="PF00535"/>
    </source>
</evidence>
<protein>
    <recommendedName>
        <fullName evidence="2">Glycosyltransferase 2-like domain-containing protein</fullName>
    </recommendedName>
</protein>
<evidence type="ECO:0000313" key="3">
    <source>
        <dbReference type="EMBL" id="VYU09226.1"/>
    </source>
</evidence>
<dbReference type="PANTHER" id="PTHR48090">
    <property type="entry name" value="UNDECAPRENYL-PHOSPHATE 4-DEOXY-4-FORMAMIDO-L-ARABINOSE TRANSFERASE-RELATED"/>
    <property type="match status" value="1"/>
</dbReference>
<proteinExistence type="predicted"/>
<dbReference type="InterPro" id="IPR029044">
    <property type="entry name" value="Nucleotide-diphossugar_trans"/>
</dbReference>
<dbReference type="Pfam" id="PF00535">
    <property type="entry name" value="Glycos_transf_2"/>
    <property type="match status" value="1"/>
</dbReference>
<name>A0A6N3BWT0_EUBLI</name>
<dbReference type="InterPro" id="IPR050256">
    <property type="entry name" value="Glycosyltransferase_2"/>
</dbReference>
<dbReference type="PANTHER" id="PTHR48090:SF8">
    <property type="entry name" value="GLYCOSYLTRANSFERASE CSBB-RELATED"/>
    <property type="match status" value="1"/>
</dbReference>
<feature type="transmembrane region" description="Helical" evidence="1">
    <location>
        <begin position="263"/>
        <end position="285"/>
    </location>
</feature>
<accession>A0A6N3BWT0</accession>
<dbReference type="SUPFAM" id="SSF53448">
    <property type="entry name" value="Nucleotide-diphospho-sugar transferases"/>
    <property type="match status" value="1"/>
</dbReference>
<dbReference type="AlphaFoldDB" id="A0A6N3BWT0"/>
<keyword evidence="1" id="KW-1133">Transmembrane helix</keyword>
<gene>
    <name evidence="3" type="ORF">ELLFYP34_02667</name>
</gene>
<dbReference type="EMBL" id="CACRTR010000007">
    <property type="protein sequence ID" value="VYU09226.1"/>
    <property type="molecule type" value="Genomic_DNA"/>
</dbReference>
<dbReference type="Gene3D" id="3.90.550.10">
    <property type="entry name" value="Spore Coat Polysaccharide Biosynthesis Protein SpsA, Chain A"/>
    <property type="match status" value="1"/>
</dbReference>
<dbReference type="InterPro" id="IPR001173">
    <property type="entry name" value="Glyco_trans_2-like"/>
</dbReference>